<dbReference type="GO" id="GO:0005524">
    <property type="term" value="F:ATP binding"/>
    <property type="evidence" value="ECO:0007669"/>
    <property type="project" value="UniProtKB-UniRule"/>
</dbReference>
<dbReference type="InterPro" id="IPR011009">
    <property type="entry name" value="Kinase-like_dom_sf"/>
</dbReference>
<dbReference type="OrthoDB" id="74764at2759"/>
<dbReference type="GeneID" id="28901538"/>
<dbReference type="PROSITE" id="PS50011">
    <property type="entry name" value="PROTEIN_KINASE_DOM"/>
    <property type="match status" value="1"/>
</dbReference>
<sequence length="726" mass="80682">MAMEHEPILVGWLTKSDTASDSKSTTYEINIEHRILIGRDTKRCEIHLDDPRVSNWHLLVYTVFPDPELAPLVYARDLSRNGSEWNSLPITKNHGPILLCDGDTIRVSKDVTFTFHECQNPITMVKAFSPVQIKEQQLFSHRYKVTDRRLGCGGFGAIHLAYNMQTQRQLVCKVIDVNKLRAASYQQSSINNASNGRNARSKNGLGGTLDPKGLLEKTIATQMREVDILKSLNHPNIISIEKVFVTDNTIYIFEELITAGDLFYYVEHHGGRLHSMDAMIIVYQILLALEYLRDKGIVHRDVKPENVLMTSLVSGGRVVLTDFGAARCLDGGGTSSTLMFSQVGTSGYTAPEVKEAQGYTKAVDLWSLGALTVVLLTGQSIIPDIDSKRNEGDDMSIVETDQSLEDLEDPLAISFIKQLLVKNEHERMTAKQALQHPWISNEFYCEELQAVYKKAIKDWVPRRKVWKCVEYLNIDSSGPKQTHSDRDAPTHVSTTHSADKASPYFTTSVSNADTLGSQRHMRLSTIPEETDGSAMEENTCAFTSSLPSSISAAVRTGEVHGHDDPIDTLRIENLSVAADVAKADVDMDTDSDTQDRDAKSSCRCIPDSVDGDSDIALPDPVFEDSPPPLSLSQAPDSPMNQKRLTTSERIRQETETSCSLKRGCSSATQDSPIFPHSATSQTNVSAKCFGRESRYPQRRRGNGDVTTESEKGHAPSKKRQKIYRVK</sequence>
<keyword evidence="8" id="KW-0808">Transferase</keyword>
<keyword evidence="9" id="KW-1185">Reference proteome</keyword>
<comment type="similarity">
    <text evidence="1">Belongs to the protein kinase superfamily. CAMK Ser/Thr protein kinase family. CHEK2 subfamily.</text>
</comment>
<feature type="domain" description="FHA" evidence="6">
    <location>
        <begin position="35"/>
        <end position="90"/>
    </location>
</feature>
<keyword evidence="2 4" id="KW-0547">Nucleotide-binding</keyword>
<dbReference type="InterPro" id="IPR008271">
    <property type="entry name" value="Ser/Thr_kinase_AS"/>
</dbReference>
<dbReference type="Gene3D" id="2.60.200.20">
    <property type="match status" value="1"/>
</dbReference>
<evidence type="ECO:0000313" key="9">
    <source>
        <dbReference type="Proteomes" id="UP000076632"/>
    </source>
</evidence>
<dbReference type="SUPFAM" id="SSF56112">
    <property type="entry name" value="Protein kinase-like (PK-like)"/>
    <property type="match status" value="1"/>
</dbReference>
<feature type="region of interest" description="Disordered" evidence="5">
    <location>
        <begin position="477"/>
        <end position="511"/>
    </location>
</feature>
<keyword evidence="3 4" id="KW-0067">ATP-binding</keyword>
<name>A0A164ZHS6_XYLHT</name>
<dbReference type="Gene3D" id="1.10.510.10">
    <property type="entry name" value="Transferase(Phosphotransferase) domain 1"/>
    <property type="match status" value="1"/>
</dbReference>
<dbReference type="PROSITE" id="PS00108">
    <property type="entry name" value="PROTEIN_KINASE_ST"/>
    <property type="match status" value="1"/>
</dbReference>
<dbReference type="PROSITE" id="PS00107">
    <property type="entry name" value="PROTEIN_KINASE_ATP"/>
    <property type="match status" value="1"/>
</dbReference>
<protein>
    <submittedName>
        <fullName evidence="8">Kinase-like protein</fullName>
    </submittedName>
</protein>
<feature type="compositionally biased region" description="Basic and acidic residues" evidence="5">
    <location>
        <begin position="645"/>
        <end position="654"/>
    </location>
</feature>
<keyword evidence="8" id="KW-0418">Kinase</keyword>
<feature type="compositionally biased region" description="Basic residues" evidence="5">
    <location>
        <begin position="714"/>
        <end position="726"/>
    </location>
</feature>
<proteinExistence type="inferred from homology"/>
<dbReference type="FunCoup" id="A0A164ZHS6">
    <property type="interactions" value="172"/>
</dbReference>
<organism evidence="8 9">
    <name type="scientific">Xylona heveae (strain CBS 132557 / TC161)</name>
    <dbReference type="NCBI Taxonomy" id="1328760"/>
    <lineage>
        <taxon>Eukaryota</taxon>
        <taxon>Fungi</taxon>
        <taxon>Dikarya</taxon>
        <taxon>Ascomycota</taxon>
        <taxon>Pezizomycotina</taxon>
        <taxon>Xylonomycetes</taxon>
        <taxon>Xylonales</taxon>
        <taxon>Xylonaceae</taxon>
        <taxon>Xylona</taxon>
    </lineage>
</organism>
<gene>
    <name evidence="8" type="ORF">L228DRAFT_285985</name>
</gene>
<dbReference type="Proteomes" id="UP000076632">
    <property type="component" value="Unassembled WGS sequence"/>
</dbReference>
<feature type="domain" description="Protein kinase" evidence="7">
    <location>
        <begin position="144"/>
        <end position="439"/>
    </location>
</feature>
<feature type="compositionally biased region" description="Polar residues" evidence="5">
    <location>
        <begin position="655"/>
        <end position="685"/>
    </location>
</feature>
<accession>A0A164ZHS6</accession>
<dbReference type="Pfam" id="PF00069">
    <property type="entry name" value="Pkinase"/>
    <property type="match status" value="1"/>
</dbReference>
<evidence type="ECO:0000256" key="5">
    <source>
        <dbReference type="SAM" id="MobiDB-lite"/>
    </source>
</evidence>
<evidence type="ECO:0000259" key="6">
    <source>
        <dbReference type="PROSITE" id="PS50006"/>
    </source>
</evidence>
<evidence type="ECO:0000256" key="3">
    <source>
        <dbReference type="ARBA" id="ARBA00022840"/>
    </source>
</evidence>
<evidence type="ECO:0000259" key="7">
    <source>
        <dbReference type="PROSITE" id="PS50011"/>
    </source>
</evidence>
<dbReference type="GO" id="GO:0004672">
    <property type="term" value="F:protein kinase activity"/>
    <property type="evidence" value="ECO:0007669"/>
    <property type="project" value="InterPro"/>
</dbReference>
<evidence type="ECO:0000256" key="1">
    <source>
        <dbReference type="ARBA" id="ARBA00005575"/>
    </source>
</evidence>
<dbReference type="OMA" id="MEENTCA"/>
<dbReference type="InterPro" id="IPR008984">
    <property type="entry name" value="SMAD_FHA_dom_sf"/>
</dbReference>
<dbReference type="STRING" id="1328760.A0A164ZHS6"/>
<dbReference type="InterPro" id="IPR000253">
    <property type="entry name" value="FHA_dom"/>
</dbReference>
<evidence type="ECO:0000256" key="4">
    <source>
        <dbReference type="PROSITE-ProRule" id="PRU10141"/>
    </source>
</evidence>
<dbReference type="InterPro" id="IPR017441">
    <property type="entry name" value="Protein_kinase_ATP_BS"/>
</dbReference>
<dbReference type="EMBL" id="KV407467">
    <property type="protein sequence ID" value="KZF19118.1"/>
    <property type="molecule type" value="Genomic_DNA"/>
</dbReference>
<dbReference type="InterPro" id="IPR000719">
    <property type="entry name" value="Prot_kinase_dom"/>
</dbReference>
<dbReference type="PANTHER" id="PTHR24347">
    <property type="entry name" value="SERINE/THREONINE-PROTEIN KINASE"/>
    <property type="match status" value="1"/>
</dbReference>
<dbReference type="AlphaFoldDB" id="A0A164ZHS6"/>
<feature type="compositionally biased region" description="Polar residues" evidence="5">
    <location>
        <begin position="630"/>
        <end position="644"/>
    </location>
</feature>
<dbReference type="SMART" id="SM00220">
    <property type="entry name" value="S_TKc"/>
    <property type="match status" value="1"/>
</dbReference>
<evidence type="ECO:0000256" key="2">
    <source>
        <dbReference type="ARBA" id="ARBA00022741"/>
    </source>
</evidence>
<dbReference type="Pfam" id="PF00498">
    <property type="entry name" value="FHA"/>
    <property type="match status" value="1"/>
</dbReference>
<dbReference type="SUPFAM" id="SSF49879">
    <property type="entry name" value="SMAD/FHA domain"/>
    <property type="match status" value="1"/>
</dbReference>
<reference evidence="8 9" key="1">
    <citation type="journal article" date="2016" name="Fungal Biol.">
        <title>The genome of Xylona heveae provides a window into fungal endophytism.</title>
        <authorList>
            <person name="Gazis R."/>
            <person name="Kuo A."/>
            <person name="Riley R."/>
            <person name="LaButti K."/>
            <person name="Lipzen A."/>
            <person name="Lin J."/>
            <person name="Amirebrahimi M."/>
            <person name="Hesse C.N."/>
            <person name="Spatafora J.W."/>
            <person name="Henrissat B."/>
            <person name="Hainaut M."/>
            <person name="Grigoriev I.V."/>
            <person name="Hibbett D.S."/>
        </authorList>
    </citation>
    <scope>NUCLEOTIDE SEQUENCE [LARGE SCALE GENOMIC DNA]</scope>
    <source>
        <strain evidence="8 9">TC161</strain>
    </source>
</reference>
<dbReference type="Gene3D" id="3.30.200.20">
    <property type="entry name" value="Phosphorylase Kinase, domain 1"/>
    <property type="match status" value="1"/>
</dbReference>
<dbReference type="PROSITE" id="PS50006">
    <property type="entry name" value="FHA_DOMAIN"/>
    <property type="match status" value="1"/>
</dbReference>
<feature type="binding site" evidence="4">
    <location>
        <position position="173"/>
    </location>
    <ligand>
        <name>ATP</name>
        <dbReference type="ChEBI" id="CHEBI:30616"/>
    </ligand>
</feature>
<evidence type="ECO:0000313" key="8">
    <source>
        <dbReference type="EMBL" id="KZF19118.1"/>
    </source>
</evidence>
<dbReference type="CDD" id="cd22670">
    <property type="entry name" value="FHA_MEK1-like"/>
    <property type="match status" value="1"/>
</dbReference>
<dbReference type="RefSeq" id="XP_018184673.1">
    <property type="nucleotide sequence ID" value="XM_018336401.1"/>
</dbReference>
<feature type="region of interest" description="Disordered" evidence="5">
    <location>
        <begin position="585"/>
        <end position="726"/>
    </location>
</feature>
<dbReference type="InParanoid" id="A0A164ZHS6"/>